<evidence type="ECO:0000313" key="2">
    <source>
        <dbReference type="EMBL" id="JAD55282.1"/>
    </source>
</evidence>
<proteinExistence type="predicted"/>
<keyword evidence="1" id="KW-0812">Transmembrane</keyword>
<reference evidence="2" key="2">
    <citation type="journal article" date="2015" name="Data Brief">
        <title>Shoot transcriptome of the giant reed, Arundo donax.</title>
        <authorList>
            <person name="Barrero R.A."/>
            <person name="Guerrero F.D."/>
            <person name="Moolhuijzen P."/>
            <person name="Goolsby J.A."/>
            <person name="Tidwell J."/>
            <person name="Bellgard S.E."/>
            <person name="Bellgard M.I."/>
        </authorList>
    </citation>
    <scope>NUCLEOTIDE SEQUENCE</scope>
    <source>
        <tissue evidence="2">Shoot tissue taken approximately 20 cm above the soil surface</tissue>
    </source>
</reference>
<protein>
    <submittedName>
        <fullName evidence="2">Uncharacterized protein</fullName>
    </submittedName>
</protein>
<organism evidence="2">
    <name type="scientific">Arundo donax</name>
    <name type="common">Giant reed</name>
    <name type="synonym">Donax arundinaceus</name>
    <dbReference type="NCBI Taxonomy" id="35708"/>
    <lineage>
        <taxon>Eukaryota</taxon>
        <taxon>Viridiplantae</taxon>
        <taxon>Streptophyta</taxon>
        <taxon>Embryophyta</taxon>
        <taxon>Tracheophyta</taxon>
        <taxon>Spermatophyta</taxon>
        <taxon>Magnoliopsida</taxon>
        <taxon>Liliopsida</taxon>
        <taxon>Poales</taxon>
        <taxon>Poaceae</taxon>
        <taxon>PACMAD clade</taxon>
        <taxon>Arundinoideae</taxon>
        <taxon>Arundineae</taxon>
        <taxon>Arundo</taxon>
    </lineage>
</organism>
<evidence type="ECO:0000256" key="1">
    <source>
        <dbReference type="SAM" id="Phobius"/>
    </source>
</evidence>
<dbReference type="EMBL" id="GBRH01242613">
    <property type="protein sequence ID" value="JAD55282.1"/>
    <property type="molecule type" value="Transcribed_RNA"/>
</dbReference>
<name>A0A0A9B7K2_ARUDO</name>
<keyword evidence="1" id="KW-1133">Transmembrane helix</keyword>
<reference evidence="2" key="1">
    <citation type="submission" date="2014-09" db="EMBL/GenBank/DDBJ databases">
        <authorList>
            <person name="Magalhaes I.L.F."/>
            <person name="Oliveira U."/>
            <person name="Santos F.R."/>
            <person name="Vidigal T.H.D.A."/>
            <person name="Brescovit A.D."/>
            <person name="Santos A.J."/>
        </authorList>
    </citation>
    <scope>NUCLEOTIDE SEQUENCE</scope>
    <source>
        <tissue evidence="2">Shoot tissue taken approximately 20 cm above the soil surface</tissue>
    </source>
</reference>
<feature type="transmembrane region" description="Helical" evidence="1">
    <location>
        <begin position="27"/>
        <end position="59"/>
    </location>
</feature>
<sequence>MPLLPSMFHKYTAFCLRQTKKKERKHLFFVHFVIPFVSVQMGELFLPEILLLFCFALNLPRAIPSGLPR</sequence>
<accession>A0A0A9B7K2</accession>
<keyword evidence="1" id="KW-0472">Membrane</keyword>
<dbReference type="AlphaFoldDB" id="A0A0A9B7K2"/>